<dbReference type="RefSeq" id="WP_224192870.1">
    <property type="nucleotide sequence ID" value="NZ_JAIRAU010000023.1"/>
</dbReference>
<accession>A0ABS7TSE0</accession>
<dbReference type="EMBL" id="JAIRAU010000023">
    <property type="protein sequence ID" value="MBZ5711100.1"/>
    <property type="molecule type" value="Genomic_DNA"/>
</dbReference>
<protein>
    <recommendedName>
        <fullName evidence="3">Tocopherol cyclase</fullName>
    </recommendedName>
</protein>
<evidence type="ECO:0000313" key="2">
    <source>
        <dbReference type="Proteomes" id="UP001139031"/>
    </source>
</evidence>
<keyword evidence="2" id="KW-1185">Reference proteome</keyword>
<sequence length="335" mass="36447">MPVDRDRWNACRFDPTARVGHYESYFQRANHPTRPLAWWIRYTVFCPKGQPERAVGELWAIWFDGERGTIAAAKQVVPWPDCAFARDRLAVRVGAATLDDRGLRGAATGAAHSFAWELAYTSPEPPLLLLPANLYAGGFPKAKALVGSPNAAFTGTITVDGEAHAIDGWVGSQCHNWGSRHTDRYAWGQVAGFDGAPDSFFECATARLKFGPLWTPPMTLLVLRVEGEQIALNSLGQAARASGRVAIGGPEFTWELRSRRAGVEVEARIFAPREAFVGLAYGNPPGGVKTCLNSKIAGCELRLRRPGRPELVLRSGRAAFEVLTDETGHGVPVVA</sequence>
<reference evidence="1" key="1">
    <citation type="submission" date="2021-08" db="EMBL/GenBank/DDBJ databases">
        <authorList>
            <person name="Stevens D.C."/>
        </authorList>
    </citation>
    <scope>NUCLEOTIDE SEQUENCE</scope>
    <source>
        <strain evidence="1">DSM 53165</strain>
    </source>
</reference>
<proteinExistence type="predicted"/>
<organism evidence="1 2">
    <name type="scientific">Nannocystis pusilla</name>
    <dbReference type="NCBI Taxonomy" id="889268"/>
    <lineage>
        <taxon>Bacteria</taxon>
        <taxon>Pseudomonadati</taxon>
        <taxon>Myxococcota</taxon>
        <taxon>Polyangia</taxon>
        <taxon>Nannocystales</taxon>
        <taxon>Nannocystaceae</taxon>
        <taxon>Nannocystis</taxon>
    </lineage>
</organism>
<dbReference type="SUPFAM" id="SSF159245">
    <property type="entry name" value="AttH-like"/>
    <property type="match status" value="1"/>
</dbReference>
<gene>
    <name evidence="1" type="ORF">K7C98_17785</name>
</gene>
<name>A0ABS7TSE0_9BACT</name>
<comment type="caution">
    <text evidence="1">The sequence shown here is derived from an EMBL/GenBank/DDBJ whole genome shotgun (WGS) entry which is preliminary data.</text>
</comment>
<dbReference type="Proteomes" id="UP001139031">
    <property type="component" value="Unassembled WGS sequence"/>
</dbReference>
<evidence type="ECO:0000313" key="1">
    <source>
        <dbReference type="EMBL" id="MBZ5711100.1"/>
    </source>
</evidence>
<evidence type="ECO:0008006" key="3">
    <source>
        <dbReference type="Google" id="ProtNLM"/>
    </source>
</evidence>